<keyword evidence="2" id="KW-1133">Transmembrane helix</keyword>
<protein>
    <recommendedName>
        <fullName evidence="4">PH domain-containing protein</fullName>
    </recommendedName>
</protein>
<feature type="transmembrane region" description="Helical" evidence="2">
    <location>
        <begin position="66"/>
        <end position="98"/>
    </location>
</feature>
<dbReference type="SUPFAM" id="SSF50729">
    <property type="entry name" value="PH domain-like"/>
    <property type="match status" value="1"/>
</dbReference>
<name>A0A7S3H5R0_9STRA</name>
<dbReference type="AlphaFoldDB" id="A0A7S3H5R0"/>
<proteinExistence type="predicted"/>
<evidence type="ECO:0000256" key="1">
    <source>
        <dbReference type="SAM" id="MobiDB-lite"/>
    </source>
</evidence>
<evidence type="ECO:0008006" key="4">
    <source>
        <dbReference type="Google" id="ProtNLM"/>
    </source>
</evidence>
<feature type="transmembrane region" description="Helical" evidence="2">
    <location>
        <begin position="119"/>
        <end position="140"/>
    </location>
</feature>
<sequence>MIAANKRFLKANLTQGVLGIQTNLINLYSNNLSAIATQAALIGGFSFTAVIMQADNSSITQMALSYFYFVPFTVCLVAALFVLSQATIVVMFGPTMALKGSTDEAVKFAAAQMMGQQFIILKAAMVSITALFIGACVLSWANYPIGIAAITTVVYIVAYYCMIKEGYKAYYTFVPNEDNEFVAPDGAVMQNTPQTNQAYRSVNSVDSKDDTGGVASGDGDGGSSGAGGNNNSGIAGNNPARQLENAQEATKTKLRAELWKRQSIEDGGLFIKYFAVLEKGRLDFYLKEKDYRENANPINKKPIKLWQYDLGTDHRRYAKNVSSLGGGIKSRIMGNEDFAMSDLLTSQHDLQYASRNYKFGLIPKVSSELQASTTYEFLAHDEKHYKLWMTAITTVVKAYDEIAALPSIEHTIRVGTSDVEMVVQAANNQV</sequence>
<keyword evidence="2" id="KW-0472">Membrane</keyword>
<keyword evidence="2" id="KW-0812">Transmembrane</keyword>
<organism evidence="3">
    <name type="scientific">Spumella elongata</name>
    <dbReference type="NCBI Taxonomy" id="89044"/>
    <lineage>
        <taxon>Eukaryota</taxon>
        <taxon>Sar</taxon>
        <taxon>Stramenopiles</taxon>
        <taxon>Ochrophyta</taxon>
        <taxon>Chrysophyceae</taxon>
        <taxon>Chromulinales</taxon>
        <taxon>Chromulinaceae</taxon>
        <taxon>Spumella</taxon>
    </lineage>
</organism>
<feature type="compositionally biased region" description="Gly residues" evidence="1">
    <location>
        <begin position="214"/>
        <end position="230"/>
    </location>
</feature>
<dbReference type="EMBL" id="HBIC01028945">
    <property type="protein sequence ID" value="CAE0285722.1"/>
    <property type="molecule type" value="Transcribed_RNA"/>
</dbReference>
<feature type="region of interest" description="Disordered" evidence="1">
    <location>
        <begin position="206"/>
        <end position="239"/>
    </location>
</feature>
<evidence type="ECO:0000256" key="2">
    <source>
        <dbReference type="SAM" id="Phobius"/>
    </source>
</evidence>
<feature type="transmembrane region" description="Helical" evidence="2">
    <location>
        <begin position="32"/>
        <end position="54"/>
    </location>
</feature>
<gene>
    <name evidence="3" type="ORF">SELO1098_LOCUS14563</name>
</gene>
<feature type="transmembrane region" description="Helical" evidence="2">
    <location>
        <begin position="146"/>
        <end position="163"/>
    </location>
</feature>
<accession>A0A7S3H5R0</accession>
<evidence type="ECO:0000313" key="3">
    <source>
        <dbReference type="EMBL" id="CAE0285722.1"/>
    </source>
</evidence>
<reference evidence="3" key="1">
    <citation type="submission" date="2021-01" db="EMBL/GenBank/DDBJ databases">
        <authorList>
            <person name="Corre E."/>
            <person name="Pelletier E."/>
            <person name="Niang G."/>
            <person name="Scheremetjew M."/>
            <person name="Finn R."/>
            <person name="Kale V."/>
            <person name="Holt S."/>
            <person name="Cochrane G."/>
            <person name="Meng A."/>
            <person name="Brown T."/>
            <person name="Cohen L."/>
        </authorList>
    </citation>
    <scope>NUCLEOTIDE SEQUENCE</scope>
    <source>
        <strain evidence="3">CCAP 955/1</strain>
    </source>
</reference>